<keyword evidence="3" id="KW-1185">Reference proteome</keyword>
<keyword evidence="2" id="KW-0808">Transferase</keyword>
<gene>
    <name evidence="2" type="ORF">CWS20_15870</name>
</gene>
<dbReference type="AlphaFoldDB" id="A0A2N0ZEX9"/>
<feature type="domain" description="Methyltransferase type 11" evidence="1">
    <location>
        <begin position="47"/>
        <end position="141"/>
    </location>
</feature>
<comment type="caution">
    <text evidence="2">The sequence shown here is derived from an EMBL/GenBank/DDBJ whole genome shotgun (WGS) entry which is preliminary data.</text>
</comment>
<reference evidence="2 3" key="1">
    <citation type="journal article" date="2010" name="Int. J. Syst. Evol. Microbiol.">
        <title>Bacillus horneckiae sp. nov., isolated from a spacecraft-assembly clean room.</title>
        <authorList>
            <person name="Vaishampayan P."/>
            <person name="Probst A."/>
            <person name="Krishnamurthi S."/>
            <person name="Ghosh S."/>
            <person name="Osman S."/>
            <person name="McDowall A."/>
            <person name="Ruckmani A."/>
            <person name="Mayilraj S."/>
            <person name="Venkateswaran K."/>
        </authorList>
    </citation>
    <scope>NUCLEOTIDE SEQUENCE [LARGE SCALE GENOMIC DNA]</scope>
    <source>
        <strain evidence="3">1PO1SC</strain>
    </source>
</reference>
<keyword evidence="2" id="KW-0489">Methyltransferase</keyword>
<dbReference type="EMBL" id="PISD01000033">
    <property type="protein sequence ID" value="PKG28074.1"/>
    <property type="molecule type" value="Genomic_DNA"/>
</dbReference>
<organism evidence="2 3">
    <name type="scientific">Cytobacillus horneckiae</name>
    <dbReference type="NCBI Taxonomy" id="549687"/>
    <lineage>
        <taxon>Bacteria</taxon>
        <taxon>Bacillati</taxon>
        <taxon>Bacillota</taxon>
        <taxon>Bacilli</taxon>
        <taxon>Bacillales</taxon>
        <taxon>Bacillaceae</taxon>
        <taxon>Cytobacillus</taxon>
    </lineage>
</organism>
<dbReference type="InterPro" id="IPR029063">
    <property type="entry name" value="SAM-dependent_MTases_sf"/>
</dbReference>
<dbReference type="Gene3D" id="3.40.50.150">
    <property type="entry name" value="Vaccinia Virus protein VP39"/>
    <property type="match status" value="1"/>
</dbReference>
<dbReference type="InterPro" id="IPR013216">
    <property type="entry name" value="Methyltransf_11"/>
</dbReference>
<dbReference type="CDD" id="cd02440">
    <property type="entry name" value="AdoMet_MTases"/>
    <property type="match status" value="1"/>
</dbReference>
<evidence type="ECO:0000313" key="2">
    <source>
        <dbReference type="EMBL" id="PKG28074.1"/>
    </source>
</evidence>
<dbReference type="PANTHER" id="PTHR43861">
    <property type="entry name" value="TRANS-ACONITATE 2-METHYLTRANSFERASE-RELATED"/>
    <property type="match status" value="1"/>
</dbReference>
<dbReference type="GO" id="GO:0032259">
    <property type="term" value="P:methylation"/>
    <property type="evidence" value="ECO:0007669"/>
    <property type="project" value="UniProtKB-KW"/>
</dbReference>
<evidence type="ECO:0000313" key="3">
    <source>
        <dbReference type="Proteomes" id="UP000233343"/>
    </source>
</evidence>
<dbReference type="Pfam" id="PF08241">
    <property type="entry name" value="Methyltransf_11"/>
    <property type="match status" value="1"/>
</dbReference>
<protein>
    <submittedName>
        <fullName evidence="2">Class I SAM-dependent methyltransferase</fullName>
    </submittedName>
</protein>
<accession>A0A2N0ZEX9</accession>
<dbReference type="RefSeq" id="WP_066194797.1">
    <property type="nucleotide sequence ID" value="NZ_JAFDQP010000015.1"/>
</dbReference>
<dbReference type="GO" id="GO:0008757">
    <property type="term" value="F:S-adenosylmethionine-dependent methyltransferase activity"/>
    <property type="evidence" value="ECO:0007669"/>
    <property type="project" value="InterPro"/>
</dbReference>
<dbReference type="Proteomes" id="UP000233343">
    <property type="component" value="Unassembled WGS sequence"/>
</dbReference>
<proteinExistence type="predicted"/>
<sequence>MKQNIYDNPTFFKEYTSLRESGLTYNDFLEQPAMKTAIGDINGMLILDLGCGMGDLSKYCADNGAVSVIAVDISEKMIERAKEENSDKKVEYLCQPIEDIELPAESFDLVISSLAIHYIADYFALIAKISKLLKEGGRLIFTTEHPITTAQKEMKGWVKGDKGEILHWPVDNYQEEGQRKEHWYVDGVIKYHRTVSTLINVLTEHGLTVEKVEEPLPTKEGLKKLPKLINEYRKPPFILIQSKKS</sequence>
<evidence type="ECO:0000259" key="1">
    <source>
        <dbReference type="Pfam" id="PF08241"/>
    </source>
</evidence>
<name>A0A2N0ZEX9_9BACI</name>
<dbReference type="SUPFAM" id="SSF53335">
    <property type="entry name" value="S-adenosyl-L-methionine-dependent methyltransferases"/>
    <property type="match status" value="1"/>
</dbReference>